<dbReference type="STRING" id="74348.SAMN04488523_10440"/>
<dbReference type="PANTHER" id="PTHR42978">
    <property type="entry name" value="QUORUM-QUENCHING LACTONASE YTNP-RELATED-RELATED"/>
    <property type="match status" value="1"/>
</dbReference>
<evidence type="ECO:0000313" key="8">
    <source>
        <dbReference type="Proteomes" id="UP000198977"/>
    </source>
</evidence>
<dbReference type="EMBL" id="FOMW01000004">
    <property type="protein sequence ID" value="SFD96037.1"/>
    <property type="molecule type" value="Genomic_DNA"/>
</dbReference>
<keyword evidence="8" id="KW-1185">Reference proteome</keyword>
<accession>A0A1I1WLI1</accession>
<organism evidence="7 8">
    <name type="scientific">Sulfitobacter brevis</name>
    <dbReference type="NCBI Taxonomy" id="74348"/>
    <lineage>
        <taxon>Bacteria</taxon>
        <taxon>Pseudomonadati</taxon>
        <taxon>Pseudomonadota</taxon>
        <taxon>Alphaproteobacteria</taxon>
        <taxon>Rhodobacterales</taxon>
        <taxon>Roseobacteraceae</taxon>
        <taxon>Sulfitobacter</taxon>
    </lineage>
</organism>
<gene>
    <name evidence="7" type="ORF">SAMN04488523_10440</name>
</gene>
<comment type="cofactor">
    <cofactor evidence="1">
        <name>Zn(2+)</name>
        <dbReference type="ChEBI" id="CHEBI:29105"/>
    </cofactor>
</comment>
<reference evidence="7 8" key="1">
    <citation type="submission" date="2016-10" db="EMBL/GenBank/DDBJ databases">
        <authorList>
            <person name="de Groot N.N."/>
        </authorList>
    </citation>
    <scope>NUCLEOTIDE SEQUENCE [LARGE SCALE GENOMIC DNA]</scope>
    <source>
        <strain evidence="7 8">DSM 11443</strain>
    </source>
</reference>
<evidence type="ECO:0000256" key="3">
    <source>
        <dbReference type="ARBA" id="ARBA00022723"/>
    </source>
</evidence>
<dbReference type="Proteomes" id="UP000198977">
    <property type="component" value="Unassembled WGS sequence"/>
</dbReference>
<keyword evidence="3" id="KW-0479">Metal-binding</keyword>
<dbReference type="OrthoDB" id="9773738at2"/>
<keyword evidence="4" id="KW-0378">Hydrolase</keyword>
<dbReference type="GO" id="GO:0016787">
    <property type="term" value="F:hydrolase activity"/>
    <property type="evidence" value="ECO:0007669"/>
    <property type="project" value="UniProtKB-KW"/>
</dbReference>
<dbReference type="InterPro" id="IPR001279">
    <property type="entry name" value="Metallo-B-lactamas"/>
</dbReference>
<dbReference type="SMART" id="SM00849">
    <property type="entry name" value="Lactamase_B"/>
    <property type="match status" value="1"/>
</dbReference>
<dbReference type="RefSeq" id="WP_093922985.1">
    <property type="nucleotide sequence ID" value="NZ_FOMW01000004.1"/>
</dbReference>
<dbReference type="Gene3D" id="3.60.15.10">
    <property type="entry name" value="Ribonuclease Z/Hydroxyacylglutathione hydrolase-like"/>
    <property type="match status" value="1"/>
</dbReference>
<evidence type="ECO:0000313" key="7">
    <source>
        <dbReference type="EMBL" id="SFD96037.1"/>
    </source>
</evidence>
<evidence type="ECO:0000256" key="5">
    <source>
        <dbReference type="ARBA" id="ARBA00022833"/>
    </source>
</evidence>
<comment type="similarity">
    <text evidence="2">Belongs to the metallo-beta-lactamase superfamily.</text>
</comment>
<dbReference type="GO" id="GO:0046872">
    <property type="term" value="F:metal ion binding"/>
    <property type="evidence" value="ECO:0007669"/>
    <property type="project" value="UniProtKB-KW"/>
</dbReference>
<evidence type="ECO:0000259" key="6">
    <source>
        <dbReference type="SMART" id="SM00849"/>
    </source>
</evidence>
<sequence>MKKPAQYEVYAIKYAQSMRPASDYFMGADPHDGPLPIFYYVWLIKNAGRVLLVDTGFNAARAQTRNRDFLRCPIEALAGLGVAPEDIDTVVITHLHYDHAGNMDKLPNARFVLQESEMNFATGRYMRHTLMRAPFELSDVQLMVALNYGGRVDFVSGDIDLADGIRLHHVPGHSLGLQALTVETARGRLCLASDAAHFYANIDSGKPFPIIANVGDALDSQDKVLRLAGSPDRLIPGHDPAVAEMYDSIANDSLIFDLTSRS</sequence>
<proteinExistence type="inferred from homology"/>
<dbReference type="InterPro" id="IPR051013">
    <property type="entry name" value="MBL_superfamily_lactonases"/>
</dbReference>
<dbReference type="SUPFAM" id="SSF56281">
    <property type="entry name" value="Metallo-hydrolase/oxidoreductase"/>
    <property type="match status" value="1"/>
</dbReference>
<evidence type="ECO:0000256" key="4">
    <source>
        <dbReference type="ARBA" id="ARBA00022801"/>
    </source>
</evidence>
<evidence type="ECO:0000256" key="2">
    <source>
        <dbReference type="ARBA" id="ARBA00007749"/>
    </source>
</evidence>
<dbReference type="PANTHER" id="PTHR42978:SF7">
    <property type="entry name" value="METALLO-HYDROLASE RV2300C-RELATED"/>
    <property type="match status" value="1"/>
</dbReference>
<dbReference type="Pfam" id="PF00753">
    <property type="entry name" value="Lactamase_B"/>
    <property type="match status" value="1"/>
</dbReference>
<keyword evidence="5" id="KW-0862">Zinc</keyword>
<protein>
    <submittedName>
        <fullName evidence="7">Glyoxylase, beta-lactamase superfamily II</fullName>
    </submittedName>
</protein>
<feature type="domain" description="Metallo-beta-lactamase" evidence="6">
    <location>
        <begin position="38"/>
        <end position="238"/>
    </location>
</feature>
<dbReference type="InterPro" id="IPR036866">
    <property type="entry name" value="RibonucZ/Hydroxyglut_hydro"/>
</dbReference>
<dbReference type="AlphaFoldDB" id="A0A1I1WLI1"/>
<dbReference type="CDD" id="cd07729">
    <property type="entry name" value="AHL_lactonase_MBL-fold"/>
    <property type="match status" value="1"/>
</dbReference>
<name>A0A1I1WLI1_9RHOB</name>
<evidence type="ECO:0000256" key="1">
    <source>
        <dbReference type="ARBA" id="ARBA00001947"/>
    </source>
</evidence>